<sequence>MDLFERSLPQRLTNLRYQLLSGRYRPDPIVNFRLPKPGGGYRVLSILTVRDRVAQRVALNVIVPLSSRNFCPAALVSDLTALPEPRWMRLKKSIGKATVGRWMPT</sequence>
<dbReference type="Proteomes" id="UP001431572">
    <property type="component" value="Chromosome 1"/>
</dbReference>
<name>A0A8T7M145_9CHLR</name>
<accession>A0A8T7M145</accession>
<gene>
    <name evidence="1" type="ORF">HXX08_07455</name>
    <name evidence="2" type="ORF">OZ401_000835</name>
</gene>
<evidence type="ECO:0000313" key="4">
    <source>
        <dbReference type="Proteomes" id="UP001431572"/>
    </source>
</evidence>
<proteinExistence type="predicted"/>
<evidence type="ECO:0000313" key="1">
    <source>
        <dbReference type="EMBL" id="NWJ45700.1"/>
    </source>
</evidence>
<evidence type="ECO:0000313" key="2">
    <source>
        <dbReference type="EMBL" id="WJW67568.1"/>
    </source>
</evidence>
<dbReference type="RefSeq" id="WP_341469458.1">
    <property type="nucleotide sequence ID" value="NZ_CP128399.1"/>
</dbReference>
<dbReference type="Proteomes" id="UP000521676">
    <property type="component" value="Unassembled WGS sequence"/>
</dbReference>
<keyword evidence="4" id="KW-1185">Reference proteome</keyword>
<organism evidence="1 3">
    <name type="scientific">Candidatus Chlorohelix allophototropha</name>
    <dbReference type="NCBI Taxonomy" id="3003348"/>
    <lineage>
        <taxon>Bacteria</taxon>
        <taxon>Bacillati</taxon>
        <taxon>Chloroflexota</taxon>
        <taxon>Chloroflexia</taxon>
        <taxon>Candidatus Chloroheliales</taxon>
        <taxon>Candidatus Chloroheliaceae</taxon>
        <taxon>Candidatus Chlorohelix</taxon>
    </lineage>
</organism>
<dbReference type="AlphaFoldDB" id="A0A8T7M145"/>
<reference evidence="2" key="2">
    <citation type="journal article" date="2024" name="Nature">
        <title>Anoxygenic phototroph of the Chloroflexota uses a type I reaction centre.</title>
        <authorList>
            <person name="Tsuji J.M."/>
            <person name="Shaw N.A."/>
            <person name="Nagashima S."/>
            <person name="Venkiteswaran J.J."/>
            <person name="Schiff S.L."/>
            <person name="Watanabe T."/>
            <person name="Fukui M."/>
            <person name="Hanada S."/>
            <person name="Tank M."/>
            <person name="Neufeld J.D."/>
        </authorList>
    </citation>
    <scope>NUCLEOTIDE SEQUENCE</scope>
    <source>
        <strain evidence="2">L227-S17</strain>
    </source>
</reference>
<dbReference type="EMBL" id="CP128399">
    <property type="protein sequence ID" value="WJW67568.1"/>
    <property type="molecule type" value="Genomic_DNA"/>
</dbReference>
<protein>
    <submittedName>
        <fullName evidence="1">Uncharacterized protein</fullName>
    </submittedName>
</protein>
<reference evidence="1 3" key="1">
    <citation type="submission" date="2020-06" db="EMBL/GenBank/DDBJ databases">
        <title>Anoxygenic phototrophic Chloroflexota member uses a Type I reaction center.</title>
        <authorList>
            <person name="Tsuji J.M."/>
            <person name="Shaw N.A."/>
            <person name="Nagashima S."/>
            <person name="Venkiteswaran J."/>
            <person name="Schiff S.L."/>
            <person name="Hanada S."/>
            <person name="Tank M."/>
            <person name="Neufeld J.D."/>
        </authorList>
    </citation>
    <scope>NUCLEOTIDE SEQUENCE [LARGE SCALE GENOMIC DNA]</scope>
    <source>
        <strain evidence="1">L227-S17</strain>
    </source>
</reference>
<dbReference type="EMBL" id="JACATZ010000001">
    <property type="protein sequence ID" value="NWJ45700.1"/>
    <property type="molecule type" value="Genomic_DNA"/>
</dbReference>
<evidence type="ECO:0000313" key="3">
    <source>
        <dbReference type="Proteomes" id="UP000521676"/>
    </source>
</evidence>